<evidence type="ECO:0000313" key="5">
    <source>
        <dbReference type="RefSeq" id="XP_035663093.1"/>
    </source>
</evidence>
<dbReference type="PANTHER" id="PTHR22911">
    <property type="entry name" value="ACYL-MALONYL CONDENSING ENZYME-RELATED"/>
    <property type="match status" value="1"/>
</dbReference>
<feature type="transmembrane region" description="Helical" evidence="2">
    <location>
        <begin position="72"/>
        <end position="94"/>
    </location>
</feature>
<feature type="domain" description="EamA" evidence="3">
    <location>
        <begin position="49"/>
        <end position="178"/>
    </location>
</feature>
<dbReference type="Proteomes" id="UP000001554">
    <property type="component" value="Chromosome 19"/>
</dbReference>
<evidence type="ECO:0000256" key="1">
    <source>
        <dbReference type="SAM" id="MobiDB-lite"/>
    </source>
</evidence>
<feature type="transmembrane region" description="Helical" evidence="2">
    <location>
        <begin position="134"/>
        <end position="155"/>
    </location>
</feature>
<feature type="transmembrane region" description="Helical" evidence="2">
    <location>
        <begin position="284"/>
        <end position="305"/>
    </location>
</feature>
<feature type="transmembrane region" description="Helical" evidence="2">
    <location>
        <begin position="162"/>
        <end position="183"/>
    </location>
</feature>
<feature type="region of interest" description="Disordered" evidence="1">
    <location>
        <begin position="412"/>
        <end position="433"/>
    </location>
</feature>
<feature type="compositionally biased region" description="Basic and acidic residues" evidence="1">
    <location>
        <begin position="419"/>
        <end position="433"/>
    </location>
</feature>
<dbReference type="GO" id="GO:0016020">
    <property type="term" value="C:membrane"/>
    <property type="evidence" value="ECO:0000318"/>
    <property type="project" value="GO_Central"/>
</dbReference>
<organism evidence="4 5">
    <name type="scientific">Branchiostoma floridae</name>
    <name type="common">Florida lancelet</name>
    <name type="synonym">Amphioxus</name>
    <dbReference type="NCBI Taxonomy" id="7739"/>
    <lineage>
        <taxon>Eukaryota</taxon>
        <taxon>Metazoa</taxon>
        <taxon>Chordata</taxon>
        <taxon>Cephalochordata</taxon>
        <taxon>Leptocardii</taxon>
        <taxon>Amphioxiformes</taxon>
        <taxon>Branchiostomatidae</taxon>
        <taxon>Branchiostoma</taxon>
    </lineage>
</organism>
<feature type="transmembrane region" description="Helical" evidence="2">
    <location>
        <begin position="344"/>
        <end position="365"/>
    </location>
</feature>
<feature type="transmembrane region" description="Helical" evidence="2">
    <location>
        <begin position="250"/>
        <end position="272"/>
    </location>
</feature>
<keyword evidence="2" id="KW-1133">Transmembrane helix</keyword>
<dbReference type="RefSeq" id="XP_035663093.1">
    <property type="nucleotide sequence ID" value="XM_035807200.1"/>
</dbReference>
<reference evidence="4" key="1">
    <citation type="journal article" date="2020" name="Nat. Ecol. Evol.">
        <title>Deeply conserved synteny resolves early events in vertebrate evolution.</title>
        <authorList>
            <person name="Simakov O."/>
            <person name="Marletaz F."/>
            <person name="Yue J.X."/>
            <person name="O'Connell B."/>
            <person name="Jenkins J."/>
            <person name="Brandt A."/>
            <person name="Calef R."/>
            <person name="Tung C.H."/>
            <person name="Huang T.K."/>
            <person name="Schmutz J."/>
            <person name="Satoh N."/>
            <person name="Yu J.K."/>
            <person name="Putnam N.H."/>
            <person name="Green R.E."/>
            <person name="Rokhsar D.S."/>
        </authorList>
    </citation>
    <scope>NUCLEOTIDE SEQUENCE [LARGE SCALE GENOMIC DNA]</scope>
    <source>
        <strain evidence="4">S238N-H82</strain>
    </source>
</reference>
<feature type="transmembrane region" description="Helical" evidence="2">
    <location>
        <begin position="371"/>
        <end position="390"/>
    </location>
</feature>
<keyword evidence="4" id="KW-1185">Reference proteome</keyword>
<dbReference type="KEGG" id="bfo:118406846"/>
<evidence type="ECO:0000313" key="4">
    <source>
        <dbReference type="Proteomes" id="UP000001554"/>
    </source>
</evidence>
<proteinExistence type="predicted"/>
<dbReference type="OrthoDB" id="10132766at2759"/>
<feature type="transmembrane region" description="Helical" evidence="2">
    <location>
        <begin position="46"/>
        <end position="66"/>
    </location>
</feature>
<dbReference type="InterPro" id="IPR000620">
    <property type="entry name" value="EamA_dom"/>
</dbReference>
<dbReference type="SUPFAM" id="SSF103481">
    <property type="entry name" value="Multidrug resistance efflux transporter EmrE"/>
    <property type="match status" value="1"/>
</dbReference>
<keyword evidence="2" id="KW-0472">Membrane</keyword>
<dbReference type="AlphaFoldDB" id="A0A9J7HPF0"/>
<dbReference type="GeneID" id="118406846"/>
<dbReference type="OMA" id="PANWRIF"/>
<evidence type="ECO:0000256" key="2">
    <source>
        <dbReference type="SAM" id="Phobius"/>
    </source>
</evidence>
<dbReference type="InterPro" id="IPR037185">
    <property type="entry name" value="EmrE-like"/>
</dbReference>
<gene>
    <name evidence="5" type="primary">LOC118406846</name>
</gene>
<feature type="transmembrane region" description="Helical" evidence="2">
    <location>
        <begin position="311"/>
        <end position="332"/>
    </location>
</feature>
<dbReference type="PANTHER" id="PTHR22911:SF137">
    <property type="entry name" value="SOLUTE CARRIER FAMILY 35 MEMBER G2-RELATED"/>
    <property type="match status" value="1"/>
</dbReference>
<sequence length="433" mass="46787">MQVGEPPSGEVSDEDTLRKLFASQPEDAIKQQTLERKISWKAVKDISIAASYGVLFAFIAVLTRQLTDGGVTAFQVVVIQEGCALLMTLGLVLWSRTDLRPANWRIFGQLVLLGVGKYFAFGSLVLAITCLPPANVAAVNKSTLPLFVALGAYIFLRHRPSFAACIGGILCTAGIVLVAAGSWKNIGTSRGNSAPITGYIGTSRGNSAPITGYIGTSRDNRAPITVTINTSRGNSAQITRNIDTSRDNRAPIIGVSLAILSALIESLLNVQLRYLLVHCMEPVVLFYTYAVAFIIGILPMLTTHTKWDLDVYLTIILVLCGGFYAVSAFIYVKAAKAVPPVTQMVLCQLEVGVTFLLQFTFLGFVPNVFESIGAAIIAVGSLLDSANIVIEDSRKRKRLNFRKQLGFDIVGDDNEGENIEGKTDEKEKFKGGE</sequence>
<dbReference type="Pfam" id="PF00892">
    <property type="entry name" value="EamA"/>
    <property type="match status" value="1"/>
</dbReference>
<protein>
    <submittedName>
        <fullName evidence="5">Uncharacterized protein LOC118406846</fullName>
    </submittedName>
</protein>
<name>A0A9J7HPF0_BRAFL</name>
<keyword evidence="2" id="KW-0812">Transmembrane</keyword>
<evidence type="ECO:0000259" key="3">
    <source>
        <dbReference type="Pfam" id="PF00892"/>
    </source>
</evidence>
<feature type="transmembrane region" description="Helical" evidence="2">
    <location>
        <begin position="106"/>
        <end position="128"/>
    </location>
</feature>
<reference evidence="5" key="2">
    <citation type="submission" date="2025-08" db="UniProtKB">
        <authorList>
            <consortium name="RefSeq"/>
        </authorList>
    </citation>
    <scope>IDENTIFICATION</scope>
    <source>
        <strain evidence="5">S238N-H82</strain>
        <tissue evidence="5">Testes</tissue>
    </source>
</reference>
<accession>A0A9J7HPF0</accession>